<dbReference type="PRINTS" id="PR00702">
    <property type="entry name" value="ACRIFLAVINRP"/>
</dbReference>
<protein>
    <submittedName>
        <fullName evidence="2">Efflux RND transporter permease subunit</fullName>
    </submittedName>
</protein>
<reference evidence="2 3" key="1">
    <citation type="submission" date="2020-12" db="EMBL/GenBank/DDBJ databases">
        <authorList>
            <person name="Kusuma A.B."/>
            <person name="Nouioui I."/>
            <person name="Goodfellow M."/>
        </authorList>
    </citation>
    <scope>NUCLEOTIDE SEQUENCE [LARGE SCALE GENOMIC DNA]</scope>
    <source>
        <strain evidence="2 3">DSM 41764</strain>
    </source>
</reference>
<feature type="non-terminal residue" evidence="2">
    <location>
        <position position="1"/>
    </location>
</feature>
<keyword evidence="1" id="KW-0472">Membrane</keyword>
<dbReference type="PANTHER" id="PTHR32063:SF24">
    <property type="entry name" value="CATION EFFLUX SYSTEM (ACRB_ACRD_ACRF FAMILY)"/>
    <property type="match status" value="1"/>
</dbReference>
<dbReference type="SUPFAM" id="SSF82866">
    <property type="entry name" value="Multidrug efflux transporter AcrB transmembrane domain"/>
    <property type="match status" value="1"/>
</dbReference>
<keyword evidence="3" id="KW-1185">Reference proteome</keyword>
<gene>
    <name evidence="2" type="ORF">JBF12_48745</name>
</gene>
<keyword evidence="1" id="KW-1133">Transmembrane helix</keyword>
<feature type="transmembrane region" description="Helical" evidence="1">
    <location>
        <begin position="98"/>
        <end position="117"/>
    </location>
</feature>
<feature type="non-terminal residue" evidence="2">
    <location>
        <position position="127"/>
    </location>
</feature>
<dbReference type="Proteomes" id="UP000638849">
    <property type="component" value="Unassembled WGS sequence"/>
</dbReference>
<evidence type="ECO:0000313" key="3">
    <source>
        <dbReference type="Proteomes" id="UP000638849"/>
    </source>
</evidence>
<organism evidence="2 3">
    <name type="scientific">Streptomyces javensis</name>
    <dbReference type="NCBI Taxonomy" id="114698"/>
    <lineage>
        <taxon>Bacteria</taxon>
        <taxon>Bacillati</taxon>
        <taxon>Actinomycetota</taxon>
        <taxon>Actinomycetes</taxon>
        <taxon>Kitasatosporales</taxon>
        <taxon>Streptomycetaceae</taxon>
        <taxon>Streptomyces</taxon>
        <taxon>Streptomyces violaceusniger group</taxon>
    </lineage>
</organism>
<dbReference type="Gene3D" id="3.30.70.1320">
    <property type="entry name" value="Multidrug efflux transporter AcrB pore domain like"/>
    <property type="match status" value="1"/>
</dbReference>
<dbReference type="Gene3D" id="1.20.1640.10">
    <property type="entry name" value="Multidrug efflux transporter AcrB transmembrane domain"/>
    <property type="match status" value="1"/>
</dbReference>
<sequence length="127" mass="13821">IGENSREVAQRTAAKLKEIDETLPEGVRAHPVYDRTELVDRTIETVKKNLLEGALLVIAVLFLLLGNLRAALITAAVIPLTMLLTISGMVQNRVSANLMSLGALDFGLIVDGAVIIVENCLRRFGER</sequence>
<dbReference type="Pfam" id="PF00873">
    <property type="entry name" value="ACR_tran"/>
    <property type="match status" value="1"/>
</dbReference>
<evidence type="ECO:0000313" key="2">
    <source>
        <dbReference type="EMBL" id="MBI0320708.1"/>
    </source>
</evidence>
<keyword evidence="1" id="KW-0812">Transmembrane</keyword>
<feature type="transmembrane region" description="Helical" evidence="1">
    <location>
        <begin position="54"/>
        <end position="78"/>
    </location>
</feature>
<proteinExistence type="predicted"/>
<dbReference type="PANTHER" id="PTHR32063">
    <property type="match status" value="1"/>
</dbReference>
<dbReference type="EMBL" id="JAEEAQ010001791">
    <property type="protein sequence ID" value="MBI0320708.1"/>
    <property type="molecule type" value="Genomic_DNA"/>
</dbReference>
<dbReference type="InterPro" id="IPR001036">
    <property type="entry name" value="Acrflvin-R"/>
</dbReference>
<comment type="caution">
    <text evidence="2">The sequence shown here is derived from an EMBL/GenBank/DDBJ whole genome shotgun (WGS) entry which is preliminary data.</text>
</comment>
<name>A0ABS0RUK5_9ACTN</name>
<accession>A0ABS0RUK5</accession>
<evidence type="ECO:0000256" key="1">
    <source>
        <dbReference type="SAM" id="Phobius"/>
    </source>
</evidence>